<dbReference type="InterPro" id="IPR036390">
    <property type="entry name" value="WH_DNA-bd_sf"/>
</dbReference>
<dbReference type="AlphaFoldDB" id="A0A6J4RKU1"/>
<reference evidence="1" key="1">
    <citation type="submission" date="2020-02" db="EMBL/GenBank/DDBJ databases">
        <authorList>
            <person name="Meier V. D."/>
        </authorList>
    </citation>
    <scope>NUCLEOTIDE SEQUENCE</scope>
    <source>
        <strain evidence="1">AVDCRST_MAG30</strain>
    </source>
</reference>
<dbReference type="SUPFAM" id="SSF46785">
    <property type="entry name" value="Winged helix' DNA-binding domain"/>
    <property type="match status" value="1"/>
</dbReference>
<sequence>MAYGAPRVPDWTFLTNHAHVLLVVARDPEARLRDVAGLVGITERATQRIVSDLEEGGYLTRTRDGRRNRYEVHADVPLRHPLERDHAIGEILGVLHDPRPGAAAP</sequence>
<protein>
    <submittedName>
        <fullName evidence="1">Uncharacterized protein</fullName>
    </submittedName>
</protein>
<dbReference type="EMBL" id="CADCVS010000081">
    <property type="protein sequence ID" value="CAA9476430.1"/>
    <property type="molecule type" value="Genomic_DNA"/>
</dbReference>
<evidence type="ECO:0000313" key="1">
    <source>
        <dbReference type="EMBL" id="CAA9476430.1"/>
    </source>
</evidence>
<dbReference type="InterPro" id="IPR036388">
    <property type="entry name" value="WH-like_DNA-bd_sf"/>
</dbReference>
<organism evidence="1">
    <name type="scientific">uncultured Solirubrobacteraceae bacterium</name>
    <dbReference type="NCBI Taxonomy" id="1162706"/>
    <lineage>
        <taxon>Bacteria</taxon>
        <taxon>Bacillati</taxon>
        <taxon>Actinomycetota</taxon>
        <taxon>Thermoleophilia</taxon>
        <taxon>Solirubrobacterales</taxon>
        <taxon>Solirubrobacteraceae</taxon>
        <taxon>environmental samples</taxon>
    </lineage>
</organism>
<accession>A0A6J4RKU1</accession>
<dbReference type="Gene3D" id="1.10.10.10">
    <property type="entry name" value="Winged helix-like DNA-binding domain superfamily/Winged helix DNA-binding domain"/>
    <property type="match status" value="1"/>
</dbReference>
<gene>
    <name evidence="1" type="ORF">AVDCRST_MAG30-482</name>
</gene>
<name>A0A6J4RKU1_9ACTN</name>
<proteinExistence type="predicted"/>